<evidence type="ECO:0000256" key="10">
    <source>
        <dbReference type="PROSITE-ProRule" id="PRU00110"/>
    </source>
</evidence>
<evidence type="ECO:0000313" key="15">
    <source>
        <dbReference type="Proteomes" id="UP000567293"/>
    </source>
</evidence>
<evidence type="ECO:0000256" key="6">
    <source>
        <dbReference type="ARBA" id="ARBA00022840"/>
    </source>
</evidence>
<keyword evidence="6" id="KW-0067">ATP-binding</keyword>
<dbReference type="Gene3D" id="3.40.50.2300">
    <property type="match status" value="1"/>
</dbReference>
<evidence type="ECO:0000256" key="9">
    <source>
        <dbReference type="ARBA" id="ARBA00023136"/>
    </source>
</evidence>
<organism evidence="14 15">
    <name type="scientific">Candidatus Acidiferrum panamense</name>
    <dbReference type="NCBI Taxonomy" id="2741543"/>
    <lineage>
        <taxon>Bacteria</taxon>
        <taxon>Pseudomonadati</taxon>
        <taxon>Acidobacteriota</taxon>
        <taxon>Terriglobia</taxon>
        <taxon>Candidatus Acidiferrales</taxon>
        <taxon>Candidatus Acidiferrum</taxon>
    </lineage>
</organism>
<keyword evidence="5" id="KW-0547">Nucleotide-binding</keyword>
<evidence type="ECO:0000259" key="12">
    <source>
        <dbReference type="PROSITE" id="PS50110"/>
    </source>
</evidence>
<dbReference type="SUPFAM" id="SSF47226">
    <property type="entry name" value="Histidine-containing phosphotransfer domain, HPT domain"/>
    <property type="match status" value="1"/>
</dbReference>
<evidence type="ECO:0000256" key="1">
    <source>
        <dbReference type="ARBA" id="ARBA00004651"/>
    </source>
</evidence>
<dbReference type="GO" id="GO:0000160">
    <property type="term" value="P:phosphorelay signal transduction system"/>
    <property type="evidence" value="ECO:0007669"/>
    <property type="project" value="UniProtKB-KW"/>
</dbReference>
<keyword evidence="2" id="KW-1003">Cell membrane</keyword>
<dbReference type="InterPro" id="IPR036641">
    <property type="entry name" value="HPT_dom_sf"/>
</dbReference>
<evidence type="ECO:0000256" key="8">
    <source>
        <dbReference type="ARBA" id="ARBA00023012"/>
    </source>
</evidence>
<comment type="subcellular location">
    <subcellularLocation>
        <location evidence="1">Cell membrane</location>
        <topology evidence="1">Multi-pass membrane protein</topology>
    </subcellularLocation>
</comment>
<sequence length="337" mass="35442">MLVEDNELNREVALGLLEDARLSIAQAENGQIAVQMIEKNDYDLVLMDMQMPVMDGLAATRTIRRNPRLRSLPIVAMTANAMAGDREKCLEAGMNDHLAKPIDPDKLYGALLRWIPARAVAAAASVGSTPSYQPAACTDLEVIPGIDTANGLRRTGGNLKRYESLLALFAASQANAVSEIGRALAANDSATAKRLAHSLKGAAANLGASSLAEFAASVETAIQSNQSASSALEALSQSLDVTVAAIHSALPRESATVEQPSTVDPAAVAQPLAQLKKLLEADDGAASDFILEARPQLLRVLTAAEADALFSQVGNFAYSDALRSLSGIARRLSLSLE</sequence>
<evidence type="ECO:0000256" key="5">
    <source>
        <dbReference type="ARBA" id="ARBA00022741"/>
    </source>
</evidence>
<accession>A0A7V8SWM2</accession>
<feature type="domain" description="HPt" evidence="13">
    <location>
        <begin position="158"/>
        <end position="249"/>
    </location>
</feature>
<gene>
    <name evidence="14" type="ORF">HRJ53_08705</name>
</gene>
<feature type="modified residue" description="Phosphohistidine" evidence="10">
    <location>
        <position position="197"/>
    </location>
</feature>
<dbReference type="PANTHER" id="PTHR45339">
    <property type="entry name" value="HYBRID SIGNAL TRANSDUCTION HISTIDINE KINASE J"/>
    <property type="match status" value="1"/>
</dbReference>
<keyword evidence="15" id="KW-1185">Reference proteome</keyword>
<keyword evidence="7" id="KW-1133">Transmembrane helix</keyword>
<keyword evidence="8" id="KW-0902">Two-component regulatory system</keyword>
<evidence type="ECO:0000256" key="4">
    <source>
        <dbReference type="ARBA" id="ARBA00022692"/>
    </source>
</evidence>
<feature type="modified residue" description="4-aspartylphosphate" evidence="11">
    <location>
        <position position="48"/>
    </location>
</feature>
<dbReference type="Gene3D" id="1.20.120.160">
    <property type="entry name" value="HPT domain"/>
    <property type="match status" value="1"/>
</dbReference>
<dbReference type="SMART" id="SM00448">
    <property type="entry name" value="REC"/>
    <property type="match status" value="1"/>
</dbReference>
<dbReference type="PROSITE" id="PS50894">
    <property type="entry name" value="HPT"/>
    <property type="match status" value="1"/>
</dbReference>
<dbReference type="Pfam" id="PF01627">
    <property type="entry name" value="Hpt"/>
    <property type="match status" value="1"/>
</dbReference>
<dbReference type="InterPro" id="IPR001789">
    <property type="entry name" value="Sig_transdc_resp-reg_receiver"/>
</dbReference>
<dbReference type="SMART" id="SM00073">
    <property type="entry name" value="HPT"/>
    <property type="match status" value="1"/>
</dbReference>
<dbReference type="InterPro" id="IPR008207">
    <property type="entry name" value="Sig_transdc_His_kin_Hpt_dom"/>
</dbReference>
<dbReference type="SUPFAM" id="SSF52172">
    <property type="entry name" value="CheY-like"/>
    <property type="match status" value="1"/>
</dbReference>
<dbReference type="InterPro" id="IPR011006">
    <property type="entry name" value="CheY-like_superfamily"/>
</dbReference>
<dbReference type="PROSITE" id="PS50110">
    <property type="entry name" value="RESPONSE_REGULATORY"/>
    <property type="match status" value="1"/>
</dbReference>
<evidence type="ECO:0000256" key="11">
    <source>
        <dbReference type="PROSITE-ProRule" id="PRU00169"/>
    </source>
</evidence>
<proteinExistence type="predicted"/>
<dbReference type="AlphaFoldDB" id="A0A7V8SWM2"/>
<dbReference type="GO" id="GO:0005886">
    <property type="term" value="C:plasma membrane"/>
    <property type="evidence" value="ECO:0007669"/>
    <property type="project" value="UniProtKB-SubCell"/>
</dbReference>
<name>A0A7V8SWM2_9BACT</name>
<protein>
    <submittedName>
        <fullName evidence="14">Response regulator</fullName>
    </submittedName>
</protein>
<evidence type="ECO:0000256" key="3">
    <source>
        <dbReference type="ARBA" id="ARBA00022553"/>
    </source>
</evidence>
<comment type="caution">
    <text evidence="14">The sequence shown here is derived from an EMBL/GenBank/DDBJ whole genome shotgun (WGS) entry which is preliminary data.</text>
</comment>
<evidence type="ECO:0000259" key="13">
    <source>
        <dbReference type="PROSITE" id="PS50894"/>
    </source>
</evidence>
<dbReference type="GO" id="GO:0004672">
    <property type="term" value="F:protein kinase activity"/>
    <property type="evidence" value="ECO:0007669"/>
    <property type="project" value="UniProtKB-ARBA"/>
</dbReference>
<dbReference type="Pfam" id="PF00072">
    <property type="entry name" value="Response_reg"/>
    <property type="match status" value="1"/>
</dbReference>
<reference evidence="14" key="1">
    <citation type="submission" date="2020-06" db="EMBL/GenBank/DDBJ databases">
        <title>Legume-microbial interactions unlock mineral nutrients during tropical forest succession.</title>
        <authorList>
            <person name="Epihov D.Z."/>
        </authorList>
    </citation>
    <scope>NUCLEOTIDE SEQUENCE [LARGE SCALE GENOMIC DNA]</scope>
    <source>
        <strain evidence="14">Pan2503</strain>
    </source>
</reference>
<dbReference type="CDD" id="cd00088">
    <property type="entry name" value="HPT"/>
    <property type="match status" value="1"/>
</dbReference>
<keyword evidence="3 11" id="KW-0597">Phosphoprotein</keyword>
<keyword evidence="4" id="KW-0812">Transmembrane</keyword>
<dbReference type="GO" id="GO:0005524">
    <property type="term" value="F:ATP binding"/>
    <property type="evidence" value="ECO:0007669"/>
    <property type="project" value="UniProtKB-KW"/>
</dbReference>
<evidence type="ECO:0000256" key="7">
    <source>
        <dbReference type="ARBA" id="ARBA00022989"/>
    </source>
</evidence>
<dbReference type="PANTHER" id="PTHR45339:SF1">
    <property type="entry name" value="HYBRID SIGNAL TRANSDUCTION HISTIDINE KINASE J"/>
    <property type="match status" value="1"/>
</dbReference>
<feature type="domain" description="Response regulatory" evidence="12">
    <location>
        <begin position="1"/>
        <end position="115"/>
    </location>
</feature>
<evidence type="ECO:0000313" key="14">
    <source>
        <dbReference type="EMBL" id="MBA0085063.1"/>
    </source>
</evidence>
<evidence type="ECO:0000256" key="2">
    <source>
        <dbReference type="ARBA" id="ARBA00022475"/>
    </source>
</evidence>
<dbReference type="Proteomes" id="UP000567293">
    <property type="component" value="Unassembled WGS sequence"/>
</dbReference>
<keyword evidence="9" id="KW-0472">Membrane</keyword>
<dbReference type="CDD" id="cd17546">
    <property type="entry name" value="REC_hyHK_CKI1_RcsC-like"/>
    <property type="match status" value="1"/>
</dbReference>
<dbReference type="EMBL" id="JACDQQ010000845">
    <property type="protein sequence ID" value="MBA0085063.1"/>
    <property type="molecule type" value="Genomic_DNA"/>
</dbReference>